<evidence type="ECO:0000313" key="1">
    <source>
        <dbReference type="EMBL" id="OBZ69415.1"/>
    </source>
</evidence>
<name>A0A1C7LXF9_GRIFR</name>
<reference evidence="1 2" key="1">
    <citation type="submission" date="2016-03" db="EMBL/GenBank/DDBJ databases">
        <title>Whole genome sequencing of Grifola frondosa 9006-11.</title>
        <authorList>
            <person name="Min B."/>
            <person name="Park H."/>
            <person name="Kim J.-G."/>
            <person name="Cho H."/>
            <person name="Oh Y.-L."/>
            <person name="Kong W.-S."/>
            <person name="Choi I.-G."/>
        </authorList>
    </citation>
    <scope>NUCLEOTIDE SEQUENCE [LARGE SCALE GENOMIC DNA]</scope>
    <source>
        <strain evidence="1 2">9006-11</strain>
    </source>
</reference>
<evidence type="ECO:0000313" key="2">
    <source>
        <dbReference type="Proteomes" id="UP000092993"/>
    </source>
</evidence>
<dbReference type="Proteomes" id="UP000092993">
    <property type="component" value="Unassembled WGS sequence"/>
</dbReference>
<accession>A0A1C7LXF9</accession>
<dbReference type="EMBL" id="LUGG01000017">
    <property type="protein sequence ID" value="OBZ69415.1"/>
    <property type="molecule type" value="Genomic_DNA"/>
</dbReference>
<gene>
    <name evidence="1" type="ORF">A0H81_10680</name>
</gene>
<proteinExistence type="predicted"/>
<keyword evidence="2" id="KW-1185">Reference proteome</keyword>
<dbReference type="AlphaFoldDB" id="A0A1C7LXF9"/>
<organism evidence="1 2">
    <name type="scientific">Grifola frondosa</name>
    <name type="common">Maitake</name>
    <name type="synonym">Polyporus frondosus</name>
    <dbReference type="NCBI Taxonomy" id="5627"/>
    <lineage>
        <taxon>Eukaryota</taxon>
        <taxon>Fungi</taxon>
        <taxon>Dikarya</taxon>
        <taxon>Basidiomycota</taxon>
        <taxon>Agaricomycotina</taxon>
        <taxon>Agaricomycetes</taxon>
        <taxon>Polyporales</taxon>
        <taxon>Grifolaceae</taxon>
        <taxon>Grifola</taxon>
    </lineage>
</organism>
<comment type="caution">
    <text evidence="1">The sequence shown here is derived from an EMBL/GenBank/DDBJ whole genome shotgun (WGS) entry which is preliminary data.</text>
</comment>
<sequence length="64" mass="6974">MDRGAEGFETGSFGLKNRAELRWEVPAAVKHPGMPSPLGVVVTTETFQQVDSEVGNISPLFFTH</sequence>
<protein>
    <submittedName>
        <fullName evidence="1">Uncharacterized protein</fullName>
    </submittedName>
</protein>